<dbReference type="OrthoDB" id="6159568at2"/>
<name>A0A109UL74_9GAMM</name>
<dbReference type="RefSeq" id="WP_066445830.1">
    <property type="nucleotide sequence ID" value="NZ_CP014226.1"/>
</dbReference>
<dbReference type="AlphaFoldDB" id="A0A109UL74"/>
<gene>
    <name evidence="1" type="ORF">LOKO_00989</name>
</gene>
<dbReference type="KEGG" id="hco:LOKO_00989"/>
<evidence type="ECO:0000313" key="2">
    <source>
        <dbReference type="Proteomes" id="UP000063387"/>
    </source>
</evidence>
<reference evidence="1 2" key="1">
    <citation type="journal article" date="2016" name="Genome Announc.">
        <title>Draft Genome Sequence of 'Halomonas chromatireducens' Strain AGD 8-3, a Haloalkaliphilic Chromate- and Selenite-Reducing Gammaproteobacterium.</title>
        <authorList>
            <person name="Sharko F.S."/>
            <person name="Shapovalova A.A."/>
            <person name="Tsygankova S.V."/>
            <person name="Komova A.V."/>
            <person name="Boulygina E.S."/>
            <person name="Teslyuk A.B."/>
            <person name="Gotovtsev P.M."/>
            <person name="Namsaraev Z.B."/>
            <person name="Khijniak T.V."/>
            <person name="Nedoluzhko A.V."/>
            <person name="Vasilov R.G."/>
        </authorList>
    </citation>
    <scope>NUCLEOTIDE SEQUENCE [LARGE SCALE GENOMIC DNA]</scope>
    <source>
        <strain evidence="1 2">AGD 8-3</strain>
    </source>
</reference>
<organism evidence="1 2">
    <name type="scientific">Halomonas chromatireducens</name>
    <dbReference type="NCBI Taxonomy" id="507626"/>
    <lineage>
        <taxon>Bacteria</taxon>
        <taxon>Pseudomonadati</taxon>
        <taxon>Pseudomonadota</taxon>
        <taxon>Gammaproteobacteria</taxon>
        <taxon>Oceanospirillales</taxon>
        <taxon>Halomonadaceae</taxon>
        <taxon>Halomonas</taxon>
    </lineage>
</organism>
<dbReference type="EMBL" id="CP014226">
    <property type="protein sequence ID" value="AMD00066.1"/>
    <property type="molecule type" value="Genomic_DNA"/>
</dbReference>
<reference evidence="1 2" key="2">
    <citation type="submission" date="2016-02" db="EMBL/GenBank/DDBJ databases">
        <authorList>
            <person name="Wen L."/>
            <person name="He K."/>
            <person name="Yang H."/>
        </authorList>
    </citation>
    <scope>NUCLEOTIDE SEQUENCE [LARGE SCALE GENOMIC DNA]</scope>
    <source>
        <strain evidence="1 2">AGD 8-3</strain>
    </source>
</reference>
<dbReference type="Proteomes" id="UP000063387">
    <property type="component" value="Chromosome"/>
</dbReference>
<evidence type="ECO:0000313" key="1">
    <source>
        <dbReference type="EMBL" id="AMD00066.1"/>
    </source>
</evidence>
<accession>A0A109UL74</accession>
<sequence>MNHTPNASRNSWWDRLCERTYRATTPRLVREIEAESPGAYSEMLQDLKMPLEPAFEREVARHLDRGGYRAFVPADTLMPAMLQRFGLDKATVAAHVSYPSLRGNCNACPVAGYCWHAMRRDADVDECRAFCPNAAAFDRQAELT</sequence>
<dbReference type="PATRIC" id="fig|507626.3.peg.979"/>
<protein>
    <submittedName>
        <fullName evidence="1">Uncharacterized protein</fullName>
    </submittedName>
</protein>
<proteinExistence type="predicted"/>
<keyword evidence="2" id="KW-1185">Reference proteome</keyword>